<evidence type="ECO:0000313" key="2">
    <source>
        <dbReference type="Proteomes" id="UP001154329"/>
    </source>
</evidence>
<dbReference type="AlphaFoldDB" id="A0A9P0J960"/>
<evidence type="ECO:0000313" key="1">
    <source>
        <dbReference type="EMBL" id="CAH1732633.1"/>
    </source>
</evidence>
<organism evidence="1 2">
    <name type="scientific">Aphis gossypii</name>
    <name type="common">Cotton aphid</name>
    <dbReference type="NCBI Taxonomy" id="80765"/>
    <lineage>
        <taxon>Eukaryota</taxon>
        <taxon>Metazoa</taxon>
        <taxon>Ecdysozoa</taxon>
        <taxon>Arthropoda</taxon>
        <taxon>Hexapoda</taxon>
        <taxon>Insecta</taxon>
        <taxon>Pterygota</taxon>
        <taxon>Neoptera</taxon>
        <taxon>Paraneoptera</taxon>
        <taxon>Hemiptera</taxon>
        <taxon>Sternorrhyncha</taxon>
        <taxon>Aphidomorpha</taxon>
        <taxon>Aphidoidea</taxon>
        <taxon>Aphididae</taxon>
        <taxon>Aphidini</taxon>
        <taxon>Aphis</taxon>
        <taxon>Aphis</taxon>
    </lineage>
</organism>
<proteinExistence type="predicted"/>
<reference evidence="1" key="2">
    <citation type="submission" date="2022-10" db="EMBL/GenBank/DDBJ databases">
        <authorList>
            <consortium name="ENA_rothamsted_submissions"/>
            <consortium name="culmorum"/>
            <person name="King R."/>
        </authorList>
    </citation>
    <scope>NUCLEOTIDE SEQUENCE</scope>
</reference>
<sequence>MFNIINKLIFVFKLLYSLFKFIFFKGLMGTRLIYESSNKNACTLNDEFELINHAHESTVIASVENKNKTESLNENQFDAQKNENQSIIETNIQSNDVSIVKSENSDIFEKSIFDLTSKDWDILFKEIMKYTTDELKNTDGIIVNEDITQ</sequence>
<reference evidence="1" key="1">
    <citation type="submission" date="2022-02" db="EMBL/GenBank/DDBJ databases">
        <authorList>
            <person name="King R."/>
        </authorList>
    </citation>
    <scope>NUCLEOTIDE SEQUENCE</scope>
</reference>
<protein>
    <submittedName>
        <fullName evidence="1">Uncharacterized protein</fullName>
    </submittedName>
</protein>
<keyword evidence="2" id="KW-1185">Reference proteome</keyword>
<accession>A0A9P0J960</accession>
<dbReference type="Proteomes" id="UP001154329">
    <property type="component" value="Chromosome 3"/>
</dbReference>
<name>A0A9P0J960_APHGO</name>
<gene>
    <name evidence="1" type="ORF">APHIGO_LOCUS9094</name>
</gene>
<dbReference type="EMBL" id="OU899036">
    <property type="protein sequence ID" value="CAH1732633.1"/>
    <property type="molecule type" value="Genomic_DNA"/>
</dbReference>